<dbReference type="AlphaFoldDB" id="K2SZU5"/>
<reference evidence="1 2" key="1">
    <citation type="journal article" date="2012" name="BMC Genomics">
        <title>Tools to kill: Genome of one of the most destructive plant pathogenic fungi Macrophomina phaseolina.</title>
        <authorList>
            <person name="Islam M.S."/>
            <person name="Haque M.S."/>
            <person name="Islam M.M."/>
            <person name="Emdad E.M."/>
            <person name="Halim A."/>
            <person name="Hossen Q.M.M."/>
            <person name="Hossain M.Z."/>
            <person name="Ahmed B."/>
            <person name="Rahim S."/>
            <person name="Rahman M.S."/>
            <person name="Alam M.M."/>
            <person name="Hou S."/>
            <person name="Wan X."/>
            <person name="Saito J.A."/>
            <person name="Alam M."/>
        </authorList>
    </citation>
    <scope>NUCLEOTIDE SEQUENCE [LARGE SCALE GENOMIC DNA]</scope>
    <source>
        <strain evidence="1 2">MS6</strain>
    </source>
</reference>
<evidence type="ECO:0000313" key="2">
    <source>
        <dbReference type="Proteomes" id="UP000007129"/>
    </source>
</evidence>
<dbReference type="HOGENOM" id="CLU_2184458_0_0_1"/>
<protein>
    <submittedName>
        <fullName evidence="1">Uncharacterized protein</fullName>
    </submittedName>
</protein>
<dbReference type="VEuPathDB" id="FungiDB:MPH_00508"/>
<sequence>MIDALQKLIDSAYHKGRRRRRSSSSRLSLTCRHSCHSRRYLAYLLYRSTLKTPSSIRERNENTCGGMDSLPRDIHHGMQRKEGGIVCEKFPKAVRAVRDSGDLEQRSAK</sequence>
<accession>K2SZU5</accession>
<proteinExistence type="predicted"/>
<dbReference type="EMBL" id="AHHD01000028">
    <property type="protein sequence ID" value="EKG22180.1"/>
    <property type="molecule type" value="Genomic_DNA"/>
</dbReference>
<name>K2SZU5_MACPH</name>
<dbReference type="Proteomes" id="UP000007129">
    <property type="component" value="Unassembled WGS sequence"/>
</dbReference>
<gene>
    <name evidence="1" type="ORF">MPH_00508</name>
</gene>
<organism evidence="1 2">
    <name type="scientific">Macrophomina phaseolina (strain MS6)</name>
    <name type="common">Charcoal rot fungus</name>
    <dbReference type="NCBI Taxonomy" id="1126212"/>
    <lineage>
        <taxon>Eukaryota</taxon>
        <taxon>Fungi</taxon>
        <taxon>Dikarya</taxon>
        <taxon>Ascomycota</taxon>
        <taxon>Pezizomycotina</taxon>
        <taxon>Dothideomycetes</taxon>
        <taxon>Dothideomycetes incertae sedis</taxon>
        <taxon>Botryosphaeriales</taxon>
        <taxon>Botryosphaeriaceae</taxon>
        <taxon>Macrophomina</taxon>
    </lineage>
</organism>
<evidence type="ECO:0000313" key="1">
    <source>
        <dbReference type="EMBL" id="EKG22180.1"/>
    </source>
</evidence>
<comment type="caution">
    <text evidence="1">The sequence shown here is derived from an EMBL/GenBank/DDBJ whole genome shotgun (WGS) entry which is preliminary data.</text>
</comment>
<dbReference type="InParanoid" id="K2SZU5"/>